<dbReference type="GO" id="GO:0006886">
    <property type="term" value="P:intracellular protein transport"/>
    <property type="evidence" value="ECO:0007669"/>
    <property type="project" value="TreeGrafter"/>
</dbReference>
<feature type="transmembrane region" description="Helical" evidence="6">
    <location>
        <begin position="91"/>
        <end position="110"/>
    </location>
</feature>
<dbReference type="Gene3D" id="1.25.40.660">
    <property type="entry name" value="Vacuolar protein sorting-associated protein 35, helical subcomplex Vps35-C"/>
    <property type="match status" value="1"/>
</dbReference>
<reference evidence="7 8" key="1">
    <citation type="journal article" date="2013" name="Curr. Biol.">
        <title>The Genome of the Foraminiferan Reticulomyxa filosa.</title>
        <authorList>
            <person name="Glockner G."/>
            <person name="Hulsmann N."/>
            <person name="Schleicher M."/>
            <person name="Noegel A.A."/>
            <person name="Eichinger L."/>
            <person name="Gallinger C."/>
            <person name="Pawlowski J."/>
            <person name="Sierra R."/>
            <person name="Euteneuer U."/>
            <person name="Pillet L."/>
            <person name="Moustafa A."/>
            <person name="Platzer M."/>
            <person name="Groth M."/>
            <person name="Szafranski K."/>
            <person name="Schliwa M."/>
        </authorList>
    </citation>
    <scope>NUCLEOTIDE SEQUENCE [LARGE SCALE GENOMIC DNA]</scope>
</reference>
<proteinExistence type="inferred from homology"/>
<name>X6N884_RETFI</name>
<keyword evidence="6" id="KW-1133">Transmembrane helix</keyword>
<protein>
    <submittedName>
        <fullName evidence="7">Uncharacterized protein</fullName>
    </submittedName>
</protein>
<dbReference type="OrthoDB" id="10258141at2759"/>
<keyword evidence="5 6" id="KW-0472">Membrane</keyword>
<evidence type="ECO:0000313" key="7">
    <source>
        <dbReference type="EMBL" id="ETO21949.1"/>
    </source>
</evidence>
<dbReference type="GO" id="GO:0042147">
    <property type="term" value="P:retrograde transport, endosome to Golgi"/>
    <property type="evidence" value="ECO:0007669"/>
    <property type="project" value="InterPro"/>
</dbReference>
<evidence type="ECO:0000256" key="1">
    <source>
        <dbReference type="ARBA" id="ARBA00004170"/>
    </source>
</evidence>
<evidence type="ECO:0000256" key="2">
    <source>
        <dbReference type="ARBA" id="ARBA00006536"/>
    </source>
</evidence>
<evidence type="ECO:0000256" key="5">
    <source>
        <dbReference type="ARBA" id="ARBA00023136"/>
    </source>
</evidence>
<comment type="caution">
    <text evidence="7">The sequence shown here is derived from an EMBL/GenBank/DDBJ whole genome shotgun (WGS) entry which is preliminary data.</text>
</comment>
<dbReference type="Pfam" id="PF03635">
    <property type="entry name" value="Vps35"/>
    <property type="match status" value="1"/>
</dbReference>
<evidence type="ECO:0000313" key="8">
    <source>
        <dbReference type="Proteomes" id="UP000023152"/>
    </source>
</evidence>
<dbReference type="GO" id="GO:0005770">
    <property type="term" value="C:late endosome"/>
    <property type="evidence" value="ECO:0007669"/>
    <property type="project" value="TreeGrafter"/>
</dbReference>
<comment type="similarity">
    <text evidence="2">Belongs to the VPS35 family.</text>
</comment>
<gene>
    <name evidence="7" type="ORF">RFI_15257</name>
</gene>
<keyword evidence="8" id="KW-1185">Reference proteome</keyword>
<accession>X6N884</accession>
<organism evidence="7 8">
    <name type="scientific">Reticulomyxa filosa</name>
    <dbReference type="NCBI Taxonomy" id="46433"/>
    <lineage>
        <taxon>Eukaryota</taxon>
        <taxon>Sar</taxon>
        <taxon>Rhizaria</taxon>
        <taxon>Retaria</taxon>
        <taxon>Foraminifera</taxon>
        <taxon>Monothalamids</taxon>
        <taxon>Reticulomyxidae</taxon>
        <taxon>Reticulomyxa</taxon>
    </lineage>
</organism>
<sequence>MKKKKFNLFFIFLFIIIKKITCFIGLWTANSSPHAATGPQPVSTTKNKSFYLFYFIFNNNNNFIVVIHRAPVTGPPSVQWVRNPSSKKKIVYFDTLCFVLYYNSIFVVIYRSTVAGKLEHRPGLGCRILFQDSLAAYCCAISEISYKFFSQAFLCYEEYVLDNMSLCDVHQLFAIGQNLEQDNFDTLRSKCAQHAKCLLKKPHFARTLALCANLYCDCLKKSLQKINSYVATQKVIFFHDGNCSLFHQFVIVIFSFSILFFYNITVMKKMQINDNLHLVLDWSIKFFSSYPSNNITC</sequence>
<dbReference type="EMBL" id="ASPP01011166">
    <property type="protein sequence ID" value="ETO21949.1"/>
    <property type="molecule type" value="Genomic_DNA"/>
</dbReference>
<dbReference type="PANTHER" id="PTHR11099">
    <property type="entry name" value="VACUOLAR SORTING PROTEIN 35"/>
    <property type="match status" value="1"/>
</dbReference>
<dbReference type="InterPro" id="IPR042491">
    <property type="entry name" value="Vps35_C"/>
</dbReference>
<evidence type="ECO:0000256" key="6">
    <source>
        <dbReference type="SAM" id="Phobius"/>
    </source>
</evidence>
<dbReference type="AlphaFoldDB" id="X6N884"/>
<feature type="transmembrane region" description="Helical" evidence="6">
    <location>
        <begin position="245"/>
        <end position="264"/>
    </location>
</feature>
<dbReference type="PANTHER" id="PTHR11099:SF0">
    <property type="entry name" value="VACUOLAR PROTEIN SORTING-ASSOCIATED PROTEIN 35"/>
    <property type="match status" value="1"/>
</dbReference>
<dbReference type="Proteomes" id="UP000023152">
    <property type="component" value="Unassembled WGS sequence"/>
</dbReference>
<keyword evidence="6" id="KW-0812">Transmembrane</keyword>
<evidence type="ECO:0000256" key="3">
    <source>
        <dbReference type="ARBA" id="ARBA00022448"/>
    </source>
</evidence>
<dbReference type="GO" id="GO:0030906">
    <property type="term" value="C:retromer, cargo-selective complex"/>
    <property type="evidence" value="ECO:0007669"/>
    <property type="project" value="InterPro"/>
</dbReference>
<keyword evidence="4" id="KW-0653">Protein transport</keyword>
<keyword evidence="3" id="KW-0813">Transport</keyword>
<evidence type="ECO:0000256" key="4">
    <source>
        <dbReference type="ARBA" id="ARBA00022927"/>
    </source>
</evidence>
<dbReference type="InterPro" id="IPR005378">
    <property type="entry name" value="Vps35"/>
</dbReference>
<dbReference type="GO" id="GO:0005829">
    <property type="term" value="C:cytosol"/>
    <property type="evidence" value="ECO:0007669"/>
    <property type="project" value="GOC"/>
</dbReference>
<comment type="subcellular location">
    <subcellularLocation>
        <location evidence="1">Membrane</location>
        <topology evidence="1">Peripheral membrane protein</topology>
    </subcellularLocation>
</comment>
<feature type="transmembrane region" description="Helical" evidence="6">
    <location>
        <begin position="7"/>
        <end position="29"/>
    </location>
</feature>